<evidence type="ECO:0000313" key="4">
    <source>
        <dbReference type="EMBL" id="KAK6931968.1"/>
    </source>
</evidence>
<dbReference type="EMBL" id="JBAMMX010000010">
    <property type="protein sequence ID" value="KAK6931968.1"/>
    <property type="molecule type" value="Genomic_DNA"/>
</dbReference>
<protein>
    <submittedName>
        <fullName evidence="4">Protein Networked (NET), actin-binding (NAB) domain</fullName>
    </submittedName>
</protein>
<feature type="domain" description="NAB" evidence="3">
    <location>
        <begin position="6"/>
        <end position="86"/>
    </location>
</feature>
<dbReference type="Pfam" id="PF07765">
    <property type="entry name" value="KIP1"/>
    <property type="match status" value="1"/>
</dbReference>
<evidence type="ECO:0000259" key="3">
    <source>
        <dbReference type="PROSITE" id="PS51774"/>
    </source>
</evidence>
<proteinExistence type="inferred from homology"/>
<evidence type="ECO:0000313" key="5">
    <source>
        <dbReference type="Proteomes" id="UP001370490"/>
    </source>
</evidence>
<keyword evidence="5" id="KW-1185">Reference proteome</keyword>
<dbReference type="PROSITE" id="PS51774">
    <property type="entry name" value="NAB"/>
    <property type="match status" value="1"/>
</dbReference>
<organism evidence="4 5">
    <name type="scientific">Dillenia turbinata</name>
    <dbReference type="NCBI Taxonomy" id="194707"/>
    <lineage>
        <taxon>Eukaryota</taxon>
        <taxon>Viridiplantae</taxon>
        <taxon>Streptophyta</taxon>
        <taxon>Embryophyta</taxon>
        <taxon>Tracheophyta</taxon>
        <taxon>Spermatophyta</taxon>
        <taxon>Magnoliopsida</taxon>
        <taxon>eudicotyledons</taxon>
        <taxon>Gunneridae</taxon>
        <taxon>Pentapetalae</taxon>
        <taxon>Dilleniales</taxon>
        <taxon>Dilleniaceae</taxon>
        <taxon>Dillenia</taxon>
    </lineage>
</organism>
<accession>A0AAN8ZFH7</accession>
<dbReference type="Proteomes" id="UP001370490">
    <property type="component" value="Unassembled WGS sequence"/>
</dbReference>
<dbReference type="GO" id="GO:0003779">
    <property type="term" value="F:actin binding"/>
    <property type="evidence" value="ECO:0007669"/>
    <property type="project" value="InterPro"/>
</dbReference>
<dbReference type="AlphaFoldDB" id="A0AAN8ZFH7"/>
<gene>
    <name evidence="4" type="ORF">RJ641_001592</name>
</gene>
<reference evidence="4 5" key="1">
    <citation type="submission" date="2023-12" db="EMBL/GenBank/DDBJ databases">
        <title>A high-quality genome assembly for Dillenia turbinata (Dilleniales).</title>
        <authorList>
            <person name="Chanderbali A."/>
        </authorList>
    </citation>
    <scope>NUCLEOTIDE SEQUENCE [LARGE SCALE GENOMIC DNA]</scope>
    <source>
        <strain evidence="4">LSX21</strain>
        <tissue evidence="4">Leaf</tissue>
    </source>
</reference>
<comment type="caution">
    <text evidence="4">The sequence shown here is derived from an EMBL/GenBank/DDBJ whole genome shotgun (WGS) entry which is preliminary data.</text>
</comment>
<dbReference type="PANTHER" id="PTHR32258">
    <property type="entry name" value="PROTEIN NETWORKED 4A"/>
    <property type="match status" value="1"/>
</dbReference>
<keyword evidence="1" id="KW-0175">Coiled coil</keyword>
<sequence>MKDKTPSCSWDSHDSPLSFQWLHSTLSDIDKKIKAMLVLFEEHSMPLDQKVEPYSNWRLNLLMMVEEFNRFYHSWIGKYKQLRLELGAAADSGSSSSPILISQNNIKSFIGGLDSLQSEALHSNPKSVVEDPDLGYCDPRLDLESLTNLSKQVMSNESWDVKSTPKVKIGYKEISMDTTNTLTNSYIPECMNCYKQCEKAIGDFQDDIQKQGNSWSELSCQVKELIEKSLQH</sequence>
<dbReference type="InterPro" id="IPR051861">
    <property type="entry name" value="NET_actin-binding_domain"/>
</dbReference>
<name>A0AAN8ZFH7_9MAGN</name>
<comment type="similarity">
    <text evidence="2">Belongs to the NET family.</text>
</comment>
<evidence type="ECO:0000256" key="1">
    <source>
        <dbReference type="ARBA" id="ARBA00023054"/>
    </source>
</evidence>
<dbReference type="InterPro" id="IPR011684">
    <property type="entry name" value="NAB"/>
</dbReference>
<evidence type="ECO:0000256" key="2">
    <source>
        <dbReference type="ARBA" id="ARBA00038006"/>
    </source>
</evidence>
<dbReference type="PANTHER" id="PTHR32258:SF22">
    <property type="entry name" value="PROTEIN NETWORKED 3A-LIKE"/>
    <property type="match status" value="1"/>
</dbReference>